<feature type="binding site" evidence="12">
    <location>
        <begin position="84"/>
        <end position="86"/>
    </location>
    <ligand>
        <name>substrate</name>
    </ligand>
</feature>
<keyword evidence="4 12" id="KW-0808">Transferase</keyword>
<feature type="binding site" evidence="12">
    <location>
        <position position="382"/>
    </location>
    <ligand>
        <name>K(+)</name>
        <dbReference type="ChEBI" id="CHEBI:29103"/>
    </ligand>
</feature>
<feature type="binding site" evidence="12">
    <location>
        <begin position="112"/>
        <end position="116"/>
    </location>
    <ligand>
        <name>substrate</name>
    </ligand>
</feature>
<sequence>MELIDVISSSIAPSILEKLDFRLIRVVVEVLVRHNLIFEQPFFEQVSPSSLQRNISFPHKTYSNHTPNSQSLAMPKIIVIGSLNVDMVTTTSRVPEAGETLQATSFEVGWGGKGANQAVAAAKLGDSSTKVYMYGAVGDDVFGPQLIKGLRSDGVDNDGVKSLEGEKTGTAVILVEEESGENRILFTPGANHKLKVDDDLVPGGEYGDIAVFQLELPLDVVTHHIEKARSSGAVVIFNPAPAIELPESLFSKITHLIINETEAAILSGLPRDSISSTSDLDSISTAFIEKGVSSVIITLGAEGVYYQTSTHVREKISGKRIPAAKAKVVDTTAAGDTFVGGFAVEIARALDVPGKDGLDDQQKVVDKAVAFAIRASGKTVEKAGAQKSIPSRSEVLNQGTETATVERTSSGHSQDE</sequence>
<dbReference type="PANTHER" id="PTHR10584:SF166">
    <property type="entry name" value="RIBOKINASE"/>
    <property type="match status" value="1"/>
</dbReference>
<feature type="binding site" evidence="12">
    <location>
        <position position="384"/>
    </location>
    <ligand>
        <name>K(+)</name>
        <dbReference type="ChEBI" id="CHEBI:29103"/>
    </ligand>
</feature>
<comment type="caution">
    <text evidence="12">Lacks conserved residue(s) required for the propagation of feature annotation.</text>
</comment>
<comment type="similarity">
    <text evidence="12">Belongs to the carbohydrate kinase PfkB family. Ribokinase subfamily.</text>
</comment>
<evidence type="ECO:0000259" key="14">
    <source>
        <dbReference type="Pfam" id="PF00294"/>
    </source>
</evidence>
<keyword evidence="8 12" id="KW-0067">ATP-binding</keyword>
<dbReference type="GO" id="GO:0005634">
    <property type="term" value="C:nucleus"/>
    <property type="evidence" value="ECO:0007669"/>
    <property type="project" value="UniProtKB-SubCell"/>
</dbReference>
<feature type="binding site" evidence="12">
    <location>
        <position position="259"/>
    </location>
    <ligand>
        <name>ATP</name>
        <dbReference type="ChEBI" id="CHEBI:30616"/>
    </ligand>
</feature>
<evidence type="ECO:0000256" key="5">
    <source>
        <dbReference type="ARBA" id="ARBA00022723"/>
    </source>
</evidence>
<gene>
    <name evidence="15" type="ORF">EJ08DRAFT_653229</name>
</gene>
<feature type="binding site" evidence="12">
    <location>
        <position position="215"/>
    </location>
    <ligand>
        <name>substrate</name>
    </ligand>
</feature>
<dbReference type="PROSITE" id="PS00584">
    <property type="entry name" value="PFKB_KINASES_2"/>
    <property type="match status" value="1"/>
</dbReference>
<dbReference type="GO" id="GO:0004747">
    <property type="term" value="F:ribokinase activity"/>
    <property type="evidence" value="ECO:0007669"/>
    <property type="project" value="UniProtKB-UniRule"/>
</dbReference>
<dbReference type="InterPro" id="IPR002173">
    <property type="entry name" value="Carboh/pur_kinase_PfkB_CS"/>
</dbReference>
<dbReference type="OrthoDB" id="415590at2759"/>
<dbReference type="InterPro" id="IPR029056">
    <property type="entry name" value="Ribokinase-like"/>
</dbReference>
<keyword evidence="10 12" id="KW-0630">Potassium</keyword>
<comment type="cofactor">
    <cofactor evidence="12">
        <name>Mg(2+)</name>
        <dbReference type="ChEBI" id="CHEBI:18420"/>
    </cofactor>
    <text evidence="12">Requires a divalent cation, most likely magnesium in vivo, as an electrophilic catalyst to aid phosphoryl group transfer. It is the chelate of the metal and the nucleotide that is the actual substrate.</text>
</comment>
<dbReference type="InterPro" id="IPR011611">
    <property type="entry name" value="PfkB_dom"/>
</dbReference>
<dbReference type="InterPro" id="IPR011877">
    <property type="entry name" value="Ribokinase"/>
</dbReference>
<comment type="catalytic activity">
    <reaction evidence="12">
        <text>D-ribose + ATP = D-ribose 5-phosphate + ADP + H(+)</text>
        <dbReference type="Rhea" id="RHEA:13697"/>
        <dbReference type="ChEBI" id="CHEBI:15378"/>
        <dbReference type="ChEBI" id="CHEBI:30616"/>
        <dbReference type="ChEBI" id="CHEBI:47013"/>
        <dbReference type="ChEBI" id="CHEBI:78346"/>
        <dbReference type="ChEBI" id="CHEBI:456216"/>
        <dbReference type="EC" id="2.7.1.15"/>
    </reaction>
</comment>
<feature type="domain" description="Carbohydrate kinase PfkB" evidence="14">
    <location>
        <begin position="74"/>
        <end position="391"/>
    </location>
</feature>
<comment type="similarity">
    <text evidence="1">Belongs to the carbohydrate kinase pfkB family.</text>
</comment>
<evidence type="ECO:0000256" key="6">
    <source>
        <dbReference type="ARBA" id="ARBA00022741"/>
    </source>
</evidence>
<dbReference type="AlphaFoldDB" id="A0A9P4NIB1"/>
<comment type="subcellular location">
    <subcellularLocation>
        <location evidence="12">Cytoplasm</location>
    </subcellularLocation>
    <subcellularLocation>
        <location evidence="12">Nucleus</location>
    </subcellularLocation>
</comment>
<feature type="active site" description="Proton acceptor" evidence="12">
    <location>
        <position position="336"/>
    </location>
</feature>
<evidence type="ECO:0000256" key="8">
    <source>
        <dbReference type="ARBA" id="ARBA00022840"/>
    </source>
</evidence>
<feature type="binding site" evidence="12">
    <location>
        <position position="336"/>
    </location>
    <ligand>
        <name>substrate</name>
    </ligand>
</feature>
<dbReference type="SUPFAM" id="SSF53613">
    <property type="entry name" value="Ribokinase-like"/>
    <property type="match status" value="1"/>
</dbReference>
<keyword evidence="7 12" id="KW-0418">Kinase</keyword>
<feature type="binding site" evidence="12">
    <location>
        <position position="379"/>
    </location>
    <ligand>
        <name>K(+)</name>
        <dbReference type="ChEBI" id="CHEBI:29103"/>
    </ligand>
</feature>
<feature type="binding site" evidence="12">
    <location>
        <position position="332"/>
    </location>
    <ligand>
        <name>K(+)</name>
        <dbReference type="ChEBI" id="CHEBI:29103"/>
    </ligand>
</feature>
<dbReference type="CDD" id="cd01174">
    <property type="entry name" value="ribokinase"/>
    <property type="match status" value="1"/>
</dbReference>
<protein>
    <recommendedName>
        <fullName evidence="3 12">Ribokinase</fullName>
        <shortName evidence="12">RK</shortName>
        <ecNumber evidence="2 12">2.7.1.15</ecNumber>
    </recommendedName>
</protein>
<keyword evidence="12" id="KW-0539">Nucleus</keyword>
<dbReference type="Gene3D" id="3.40.1190.20">
    <property type="match status" value="1"/>
</dbReference>
<evidence type="ECO:0000256" key="10">
    <source>
        <dbReference type="ARBA" id="ARBA00022958"/>
    </source>
</evidence>
<comment type="subunit">
    <text evidence="12">Homodimer.</text>
</comment>
<name>A0A9P4NIB1_9PEZI</name>
<keyword evidence="16" id="KW-1185">Reference proteome</keyword>
<evidence type="ECO:0000256" key="7">
    <source>
        <dbReference type="ARBA" id="ARBA00022777"/>
    </source>
</evidence>
<keyword evidence="11 12" id="KW-0119">Carbohydrate metabolism</keyword>
<dbReference type="Proteomes" id="UP000800235">
    <property type="component" value="Unassembled WGS sequence"/>
</dbReference>
<evidence type="ECO:0000256" key="11">
    <source>
        <dbReference type="ARBA" id="ARBA00023277"/>
    </source>
</evidence>
<feature type="binding site" evidence="12">
    <location>
        <position position="388"/>
    </location>
    <ligand>
        <name>K(+)</name>
        <dbReference type="ChEBI" id="CHEBI:29103"/>
    </ligand>
</feature>
<reference evidence="15" key="1">
    <citation type="journal article" date="2020" name="Stud. Mycol.">
        <title>101 Dothideomycetes genomes: a test case for predicting lifestyles and emergence of pathogens.</title>
        <authorList>
            <person name="Haridas S."/>
            <person name="Albert R."/>
            <person name="Binder M."/>
            <person name="Bloem J."/>
            <person name="Labutti K."/>
            <person name="Salamov A."/>
            <person name="Andreopoulos B."/>
            <person name="Baker S."/>
            <person name="Barry K."/>
            <person name="Bills G."/>
            <person name="Bluhm B."/>
            <person name="Cannon C."/>
            <person name="Castanera R."/>
            <person name="Culley D."/>
            <person name="Daum C."/>
            <person name="Ezra D."/>
            <person name="Gonzalez J."/>
            <person name="Henrissat B."/>
            <person name="Kuo A."/>
            <person name="Liang C."/>
            <person name="Lipzen A."/>
            <person name="Lutzoni F."/>
            <person name="Magnuson J."/>
            <person name="Mondo S."/>
            <person name="Nolan M."/>
            <person name="Ohm R."/>
            <person name="Pangilinan J."/>
            <person name="Park H.-J."/>
            <person name="Ramirez L."/>
            <person name="Alfaro M."/>
            <person name="Sun H."/>
            <person name="Tritt A."/>
            <person name="Yoshinaga Y."/>
            <person name="Zwiers L.-H."/>
            <person name="Turgeon B."/>
            <person name="Goodwin S."/>
            <person name="Spatafora J."/>
            <person name="Crous P."/>
            <person name="Grigoriev I."/>
        </authorList>
    </citation>
    <scope>NUCLEOTIDE SEQUENCE</scope>
    <source>
        <strain evidence="15">CBS 130266</strain>
    </source>
</reference>
<keyword evidence="5 12" id="KW-0479">Metal-binding</keyword>
<dbReference type="PRINTS" id="PR00990">
    <property type="entry name" value="RIBOKINASE"/>
</dbReference>
<evidence type="ECO:0000256" key="9">
    <source>
        <dbReference type="ARBA" id="ARBA00022842"/>
    </source>
</evidence>
<proteinExistence type="inferred from homology"/>
<evidence type="ECO:0000256" key="4">
    <source>
        <dbReference type="ARBA" id="ARBA00022679"/>
    </source>
</evidence>
<feature type="binding site" evidence="12">
    <location>
        <begin position="335"/>
        <end position="336"/>
    </location>
    <ligand>
        <name>ATP</name>
        <dbReference type="ChEBI" id="CHEBI:30616"/>
    </ligand>
</feature>
<dbReference type="InterPro" id="IPR002139">
    <property type="entry name" value="Ribo/fructo_kinase"/>
</dbReference>
<evidence type="ECO:0000256" key="1">
    <source>
        <dbReference type="ARBA" id="ARBA00005380"/>
    </source>
</evidence>
<dbReference type="EMBL" id="MU007092">
    <property type="protein sequence ID" value="KAF2422207.1"/>
    <property type="molecule type" value="Genomic_DNA"/>
</dbReference>
<comment type="pathway">
    <text evidence="12">Carbohydrate metabolism; D-ribose degradation; D-ribose 5-phosphate from beta-D-ribopyranose: step 2/2.</text>
</comment>
<organism evidence="15 16">
    <name type="scientific">Tothia fuscella</name>
    <dbReference type="NCBI Taxonomy" id="1048955"/>
    <lineage>
        <taxon>Eukaryota</taxon>
        <taxon>Fungi</taxon>
        <taxon>Dikarya</taxon>
        <taxon>Ascomycota</taxon>
        <taxon>Pezizomycotina</taxon>
        <taxon>Dothideomycetes</taxon>
        <taxon>Pleosporomycetidae</taxon>
        <taxon>Venturiales</taxon>
        <taxon>Cylindrosympodiaceae</taxon>
        <taxon>Tothia</taxon>
    </lineage>
</organism>
<dbReference type="PANTHER" id="PTHR10584">
    <property type="entry name" value="SUGAR KINASE"/>
    <property type="match status" value="1"/>
</dbReference>
<keyword evidence="9 12" id="KW-0460">Magnesium</keyword>
<feature type="binding site" evidence="12">
    <location>
        <position position="330"/>
    </location>
    <ligand>
        <name>K(+)</name>
        <dbReference type="ChEBI" id="CHEBI:29103"/>
    </ligand>
</feature>
<dbReference type="EC" id="2.7.1.15" evidence="2 12"/>
<evidence type="ECO:0000256" key="12">
    <source>
        <dbReference type="HAMAP-Rule" id="MF_03215"/>
    </source>
</evidence>
<dbReference type="GO" id="GO:0046872">
    <property type="term" value="F:metal ion binding"/>
    <property type="evidence" value="ECO:0007669"/>
    <property type="project" value="UniProtKB-KW"/>
</dbReference>
<feature type="compositionally biased region" description="Polar residues" evidence="13">
    <location>
        <begin position="388"/>
        <end position="416"/>
    </location>
</feature>
<dbReference type="HAMAP" id="MF_01987">
    <property type="entry name" value="Ribokinase"/>
    <property type="match status" value="1"/>
</dbReference>
<evidence type="ECO:0000256" key="2">
    <source>
        <dbReference type="ARBA" id="ARBA00012035"/>
    </source>
</evidence>
<evidence type="ECO:0000313" key="15">
    <source>
        <dbReference type="EMBL" id="KAF2422207.1"/>
    </source>
</evidence>
<keyword evidence="6 12" id="KW-0547">Nucleotide-binding</keyword>
<feature type="binding site" evidence="12">
    <location>
        <begin position="298"/>
        <end position="303"/>
    </location>
    <ligand>
        <name>ATP</name>
        <dbReference type="ChEBI" id="CHEBI:30616"/>
    </ligand>
</feature>
<comment type="function">
    <text evidence="12">Catalyzes the phosphorylation of ribose at O-5 in a reaction requiring ATP and magnesium. The resulting D-ribose-5-phosphate can then be used either for sythesis of nucleotides, histidine, and tryptophan, or as a component of the pentose phosphate pathway.</text>
</comment>
<dbReference type="GO" id="GO:0005524">
    <property type="term" value="F:ATP binding"/>
    <property type="evidence" value="ECO:0007669"/>
    <property type="project" value="UniProtKB-UniRule"/>
</dbReference>
<feature type="region of interest" description="Disordered" evidence="13">
    <location>
        <begin position="382"/>
        <end position="416"/>
    </location>
</feature>
<evidence type="ECO:0000256" key="13">
    <source>
        <dbReference type="SAM" id="MobiDB-lite"/>
    </source>
</evidence>
<dbReference type="GO" id="GO:0005737">
    <property type="term" value="C:cytoplasm"/>
    <property type="evidence" value="ECO:0007669"/>
    <property type="project" value="UniProtKB-SubCell"/>
</dbReference>
<comment type="caution">
    <text evidence="15">The sequence shown here is derived from an EMBL/GenBank/DDBJ whole genome shotgun (WGS) entry which is preliminary data.</text>
</comment>
<comment type="activity regulation">
    <text evidence="12">Activated by a monovalent cation that binds near, but not in, the active site. The most likely occupant of the site in vivo is potassium. Ion binding induces a conformational change that may alter substrate affinity.</text>
</comment>
<dbReference type="GO" id="GO:0019303">
    <property type="term" value="P:D-ribose catabolic process"/>
    <property type="evidence" value="ECO:0007669"/>
    <property type="project" value="UniProtKB-UniRule"/>
</dbReference>
<keyword evidence="12" id="KW-0963">Cytoplasm</keyword>
<accession>A0A9P4NIB1</accession>
<evidence type="ECO:0000313" key="16">
    <source>
        <dbReference type="Proteomes" id="UP000800235"/>
    </source>
</evidence>
<dbReference type="Pfam" id="PF00294">
    <property type="entry name" value="PfkB"/>
    <property type="match status" value="1"/>
</dbReference>
<evidence type="ECO:0000256" key="3">
    <source>
        <dbReference type="ARBA" id="ARBA00016943"/>
    </source>
</evidence>